<dbReference type="GO" id="GO:0003689">
    <property type="term" value="F:DNA clamp loader activity"/>
    <property type="evidence" value="ECO:0007669"/>
    <property type="project" value="TreeGrafter"/>
</dbReference>
<protein>
    <recommendedName>
        <fullName evidence="2">Replication factor C small subunit</fullName>
    </recommendedName>
    <alternativeName>
        <fullName evidence="6">Clamp loader small subunit</fullName>
    </alternativeName>
</protein>
<evidence type="ECO:0000313" key="8">
    <source>
        <dbReference type="EMBL" id="PXF22401.1"/>
    </source>
</evidence>
<name>A0A2V3HXE2_9ARCH</name>
<dbReference type="Pfam" id="PF21960">
    <property type="entry name" value="RCF1-5-like_lid"/>
    <property type="match status" value="1"/>
</dbReference>
<feature type="domain" description="Replication factor C C-terminal" evidence="7">
    <location>
        <begin position="298"/>
        <end position="358"/>
    </location>
</feature>
<dbReference type="InterPro" id="IPR050238">
    <property type="entry name" value="DNA_Rep/Repair_Clamp_Loader"/>
</dbReference>
<dbReference type="InterPro" id="IPR008921">
    <property type="entry name" value="DNA_pol3_clamp-load_cplx_C"/>
</dbReference>
<reference evidence="8 9" key="1">
    <citation type="journal article" date="2015" name="Nat. Commun.">
        <title>Genomic and transcriptomic evidence for scavenging of diverse organic compounds by widespread deep-sea archaea.</title>
        <authorList>
            <person name="Li M."/>
            <person name="Baker B.J."/>
            <person name="Anantharaman K."/>
            <person name="Jain S."/>
            <person name="Breier J.A."/>
            <person name="Dick G.J."/>
        </authorList>
    </citation>
    <scope>NUCLEOTIDE SEQUENCE [LARGE SCALE GENOMIC DNA]</scope>
    <source>
        <strain evidence="8">Cayman_51_deep</strain>
    </source>
</reference>
<dbReference type="Proteomes" id="UP000248161">
    <property type="component" value="Unassembled WGS sequence"/>
</dbReference>
<evidence type="ECO:0000256" key="1">
    <source>
        <dbReference type="ARBA" id="ARBA00009668"/>
    </source>
</evidence>
<keyword evidence="5" id="KW-0067">ATP-binding</keyword>
<dbReference type="InterPro" id="IPR013748">
    <property type="entry name" value="Rep_factorC_C"/>
</dbReference>
<sequence length="379" mass="41310">MAGWLNTHAPRTFDELAVPAQLREALASASLSADPPHLLITGPAGVGKTASWRLVARQVLGPGWKSTTHILQARDLVRQRGAMAQFEAFLRPGGPGSTDTLAGRLSLDAFDRGIVTGLAEDVAPAGKEVELAPGVLPISRLIVLEDADYLGSIRQAYLRRMMETTGSASRFVLVARAPSRIIDALRSRTQMIRIPSTSRATMLDRMRTVAETEGVGAADGVLEDIAYISKGNLRKALFTLEMLHIRGLAHDRSAVHRLVQATTLQSGRHLLELALRGRVVEWRWESRGGRKKRILAGALAEVDRLMNDHGLDSDDVVSQLHDVLVGRRLSLPDALREEVLSALADCDAQLTRSMHARIPFENFLHKVARAGHTHGLAFG</sequence>
<evidence type="ECO:0000256" key="5">
    <source>
        <dbReference type="ARBA" id="ARBA00022840"/>
    </source>
</evidence>
<dbReference type="SUPFAM" id="SSF48019">
    <property type="entry name" value="post-AAA+ oligomerization domain-like"/>
    <property type="match status" value="1"/>
</dbReference>
<dbReference type="Pfam" id="PF08542">
    <property type="entry name" value="Rep_fac_C"/>
    <property type="match status" value="1"/>
</dbReference>
<dbReference type="GO" id="GO:0005524">
    <property type="term" value="F:ATP binding"/>
    <property type="evidence" value="ECO:0007669"/>
    <property type="project" value="UniProtKB-KW"/>
</dbReference>
<gene>
    <name evidence="8" type="ORF">CXX69_00200</name>
</gene>
<evidence type="ECO:0000256" key="4">
    <source>
        <dbReference type="ARBA" id="ARBA00022741"/>
    </source>
</evidence>
<dbReference type="AlphaFoldDB" id="A0A2V3HXE2"/>
<keyword evidence="3" id="KW-0235">DNA replication</keyword>
<dbReference type="PANTHER" id="PTHR11669">
    <property type="entry name" value="REPLICATION FACTOR C / DNA POLYMERASE III GAMMA-TAU SUBUNIT"/>
    <property type="match status" value="1"/>
</dbReference>
<organism evidence="8 9">
    <name type="scientific">Candidatus Thalassarchaeum betae</name>
    <dbReference type="NCBI Taxonomy" id="2599289"/>
    <lineage>
        <taxon>Archaea</taxon>
        <taxon>Methanobacteriati</taxon>
        <taxon>Thermoplasmatota</taxon>
        <taxon>Candidatus Poseidoniia</taxon>
        <taxon>Candidatus Poseidoniales</taxon>
        <taxon>Candidatus Thalassarchaeaceae</taxon>
        <taxon>Candidatus Thalassarchaeum</taxon>
    </lineage>
</organism>
<dbReference type="PANTHER" id="PTHR11669:SF20">
    <property type="entry name" value="REPLICATION FACTOR C SUBUNIT 4"/>
    <property type="match status" value="1"/>
</dbReference>
<dbReference type="GO" id="GO:0006281">
    <property type="term" value="P:DNA repair"/>
    <property type="evidence" value="ECO:0007669"/>
    <property type="project" value="TreeGrafter"/>
</dbReference>
<accession>A0A2V3HXE2</accession>
<dbReference type="Gene3D" id="3.40.50.300">
    <property type="entry name" value="P-loop containing nucleotide triphosphate hydrolases"/>
    <property type="match status" value="1"/>
</dbReference>
<dbReference type="GO" id="GO:0006261">
    <property type="term" value="P:DNA-templated DNA replication"/>
    <property type="evidence" value="ECO:0007669"/>
    <property type="project" value="TreeGrafter"/>
</dbReference>
<evidence type="ECO:0000256" key="3">
    <source>
        <dbReference type="ARBA" id="ARBA00022705"/>
    </source>
</evidence>
<keyword evidence="4" id="KW-0547">Nucleotide-binding</keyword>
<dbReference type="Gene3D" id="1.20.272.10">
    <property type="match status" value="1"/>
</dbReference>
<comment type="caution">
    <text evidence="8">The sequence shown here is derived from an EMBL/GenBank/DDBJ whole genome shotgun (WGS) entry which is preliminary data.</text>
</comment>
<evidence type="ECO:0000259" key="7">
    <source>
        <dbReference type="Pfam" id="PF08542"/>
    </source>
</evidence>
<proteinExistence type="inferred from homology"/>
<evidence type="ECO:0000256" key="6">
    <source>
        <dbReference type="ARBA" id="ARBA00031749"/>
    </source>
</evidence>
<dbReference type="SUPFAM" id="SSF52540">
    <property type="entry name" value="P-loop containing nucleoside triphosphate hydrolases"/>
    <property type="match status" value="1"/>
</dbReference>
<dbReference type="InterPro" id="IPR027417">
    <property type="entry name" value="P-loop_NTPase"/>
</dbReference>
<dbReference type="EMBL" id="PSPG01000001">
    <property type="protein sequence ID" value="PXF22401.1"/>
    <property type="molecule type" value="Genomic_DNA"/>
</dbReference>
<evidence type="ECO:0000313" key="9">
    <source>
        <dbReference type="Proteomes" id="UP000248161"/>
    </source>
</evidence>
<dbReference type="GO" id="GO:0003677">
    <property type="term" value="F:DNA binding"/>
    <property type="evidence" value="ECO:0007669"/>
    <property type="project" value="InterPro"/>
</dbReference>
<dbReference type="GO" id="GO:0005663">
    <property type="term" value="C:DNA replication factor C complex"/>
    <property type="evidence" value="ECO:0007669"/>
    <property type="project" value="TreeGrafter"/>
</dbReference>
<comment type="similarity">
    <text evidence="1">Belongs to the activator 1 small subunits family. RfcS subfamily.</text>
</comment>
<dbReference type="Gene3D" id="1.10.8.60">
    <property type="match status" value="1"/>
</dbReference>
<evidence type="ECO:0000256" key="2">
    <source>
        <dbReference type="ARBA" id="ARBA00014164"/>
    </source>
</evidence>